<evidence type="ECO:0000259" key="9">
    <source>
        <dbReference type="PROSITE" id="PS50004"/>
    </source>
</evidence>
<feature type="compositionally biased region" description="Polar residues" evidence="8">
    <location>
        <begin position="452"/>
        <end position="467"/>
    </location>
</feature>
<reference evidence="13" key="3">
    <citation type="submission" date="2020-05" db="UniProtKB">
        <authorList>
            <consortium name="EnsemblMetazoa"/>
        </authorList>
    </citation>
    <scope>IDENTIFICATION</scope>
    <source>
        <strain evidence="13">Jacobina</strain>
    </source>
</reference>
<dbReference type="InterPro" id="IPR001849">
    <property type="entry name" value="PH_domain"/>
</dbReference>
<sequence>MSVFSDFQRMWEQKFPHKSLSEAWEQDVRASLLRHRQKIDELREELEQETLYVEYLERLLSDVEKQRESGGDPKALIEAATPSGHTGAAEAGAEGSRSDDEKTLISAAPSLDTANKSNGSKSNGKEEGDEGSHNTKRNLVQLRRDGPLNQCINELSSRKCFSEVPQEARDNPEVSPTKSRRNSQSDALPSTPSHFVTVIEVKETKPIDTAASVAVLASEDDDEDNVEDAVITTRNNSVRNICDGGDDVVMGRSSFIGDGRSSDAGEGTFLDKKVKPSLPPGLPQDVKKKVPPRPPPKFIRRAAPVDPPTVPGSATGRKSADSDSPSSSLERNIKPSELHRQKSSDSLDVKLGDRRSVNDAGKVVTKALSDASSAEASRKIKSENYEKTRLASESIRSTTSSQSPTGSLGKAATTVTASGASPTGSLGKVAENQTGESPTGSLDKVNTRPADSLQSVGSKESLASQGAISERIKSYESISSLSSDSVKAGGQLDNEPYYDTVPMDNGDGDYVYIQAGGGTTGSGGGGGGTGGSTSSRDDISTAGSTLPMPAPPPKFIRRAAPVDPPTVPGSATGRKSADSDSPSSSLERNIKPSELHRQKSSDSLDVKLGDRRSVNDAGKVVTKALSDASSAEASRKIKSENYEKTRLASESIRSTTSSQSPTGSLGKAATTVTASGASPTGSLGKVAENQTGESPTGSLDKVNTRPADSLQSVGSKESLASQGAISERIKSYESISSLSSDSVKAGGQLDNEPYYDTVPMDNGDGDYVYIQAGGGTTGSGGGGGGTGGSTSSRDDISTAGSTLPMPAYPRSQNSSQASVHVEPESPGKSSNYVNINYFLMQNHETRSSSIDSDEEGDPPPLMRAISHDDNPNTPGAFRKLQSGASRNTTIRQIISSIITSETFYVECLGKMMQYMKAIKATLTTSQPVISDEEFQTMFFKIEELHAVHTDFLAELRQKAAQQEDDIRIGDTFKKMAGHINLYGAFLHNYGRAIDTVKKCGQNNTQFKEIVSRIVLNSKNEQSLPLEDLLHKPVARVQKNALVLEDLLNQTPPTHADHPPLKQAQHLIRNLLSEFNVIQTKSLLSDDKTLRRLVKHSTIVELVDGHRKLRHLFLFNDVIACAKYKAQRQTHFEFEVKWYILLRDIYVLRESPCDPKEVNPVNILQLKSQACTVRDQIHVEKQEMEKNKGKGNASKVSDKHRKKLAELESQLVLASPNLVFRLSNKTTNKIMTFFLSSDFERTQWIGSILTLQESCNLPGVQPVNLFDLQVAIGACQAIVQSEMGSSYLMLKNNDESLLFGDLHLTIQGITGLDHAADLFICVEIDSYSHYFRKAKTKLICRSSSPLWNESFVMELEGSQNIRFLLYEDHAHQAILKAHHVLSLSRSWLQDVPTNKMVNLTESVKLNTIFKFLPDEGSLRRVPTSKPGALFGSKMLQVVKREKRNTPFIISACIREVERRGMAEVGIYRVSGSASDLTKLKKSFETNAYEAEQLLKEVDIHSVTGILKSYLRELPEALFTDQYYPKLSETYNKYSNFNEAERSKELLAIFNDLPQPNKDTINFILDHLIRVHQQEAENKMSLHNLAMVFGPTLLRPGPVTGKQKDGLETSTVGVMAQAGILYSFLQARLK</sequence>
<keyword evidence="3" id="KW-0343">GTPase activation</keyword>
<evidence type="ECO:0000256" key="5">
    <source>
        <dbReference type="ARBA" id="ARBA00023018"/>
    </source>
</evidence>
<dbReference type="Gene3D" id="4.10.280.30">
    <property type="entry name" value="Bcr-Abl oncoprotein oligomerisation domain"/>
    <property type="match status" value="1"/>
</dbReference>
<feature type="compositionally biased region" description="Low complexity" evidence="8">
    <location>
        <begin position="732"/>
        <end position="742"/>
    </location>
</feature>
<feature type="compositionally biased region" description="Basic and acidic residues" evidence="8">
    <location>
        <begin position="588"/>
        <end position="614"/>
    </location>
</feature>
<evidence type="ECO:0000256" key="2">
    <source>
        <dbReference type="ARBA" id="ARBA00004552"/>
    </source>
</evidence>
<dbReference type="Gene3D" id="1.20.900.10">
    <property type="entry name" value="Dbl homology (DH) domain"/>
    <property type="match status" value="1"/>
</dbReference>
<dbReference type="GO" id="GO:0035556">
    <property type="term" value="P:intracellular signal transduction"/>
    <property type="evidence" value="ECO:0007669"/>
    <property type="project" value="InterPro"/>
</dbReference>
<feature type="region of interest" description="Disordered" evidence="8">
    <location>
        <begin position="845"/>
        <end position="880"/>
    </location>
</feature>
<proteinExistence type="predicted"/>
<dbReference type="PANTHER" id="PTHR23182">
    <property type="entry name" value="BREAKPOINT CLUSTER REGION PROTEIN BCR"/>
    <property type="match status" value="1"/>
</dbReference>
<keyword evidence="6" id="KW-0966">Cell projection</keyword>
<dbReference type="GO" id="GO:0016020">
    <property type="term" value="C:membrane"/>
    <property type="evidence" value="ECO:0007669"/>
    <property type="project" value="TreeGrafter"/>
</dbReference>
<dbReference type="EMBL" id="AJWK01012452">
    <property type="status" value="NOT_ANNOTATED_CDS"/>
    <property type="molecule type" value="Genomic_DNA"/>
</dbReference>
<dbReference type="InterPro" id="IPR000219">
    <property type="entry name" value="DH_dom"/>
</dbReference>
<organism evidence="13 14">
    <name type="scientific">Lutzomyia longipalpis</name>
    <name type="common">Sand fly</name>
    <dbReference type="NCBI Taxonomy" id="7200"/>
    <lineage>
        <taxon>Eukaryota</taxon>
        <taxon>Metazoa</taxon>
        <taxon>Ecdysozoa</taxon>
        <taxon>Arthropoda</taxon>
        <taxon>Hexapoda</taxon>
        <taxon>Insecta</taxon>
        <taxon>Pterygota</taxon>
        <taxon>Neoptera</taxon>
        <taxon>Endopterygota</taxon>
        <taxon>Diptera</taxon>
        <taxon>Nematocera</taxon>
        <taxon>Psychodoidea</taxon>
        <taxon>Psychodidae</taxon>
        <taxon>Lutzomyia</taxon>
        <taxon>Lutzomyia</taxon>
    </lineage>
</organism>
<dbReference type="EnsemblMetazoa" id="LLOJ003922-RA">
    <property type="protein sequence ID" value="LLOJ003922-PA"/>
    <property type="gene ID" value="LLOJ003922"/>
</dbReference>
<dbReference type="EMBL" id="AJWK01012449">
    <property type="status" value="NOT_ANNOTATED_CDS"/>
    <property type="molecule type" value="Genomic_DNA"/>
</dbReference>
<feature type="compositionally biased region" description="Polar residues" evidence="8">
    <location>
        <begin position="112"/>
        <end position="122"/>
    </location>
</feature>
<feature type="domain" description="C2" evidence="9">
    <location>
        <begin position="1281"/>
        <end position="1400"/>
    </location>
</feature>
<dbReference type="InterPro" id="IPR001331">
    <property type="entry name" value="GDS_CDC24_CS"/>
</dbReference>
<accession>A0A1B0CHL0</accession>
<dbReference type="InterPro" id="IPR000198">
    <property type="entry name" value="RhoGAP_dom"/>
</dbReference>
<name>A0A1B0CHL0_LUTLO</name>
<evidence type="ECO:0000256" key="4">
    <source>
        <dbReference type="ARBA" id="ARBA00022658"/>
    </source>
</evidence>
<protein>
    <submittedName>
        <fullName evidence="12">Putative rac gtpase-activating protein bcr/abr</fullName>
    </submittedName>
</protein>
<keyword evidence="5" id="KW-0770">Synapse</keyword>
<dbReference type="SUPFAM" id="SSF48350">
    <property type="entry name" value="GTPase activation domain, GAP"/>
    <property type="match status" value="1"/>
</dbReference>
<feature type="compositionally biased region" description="Polar residues" evidence="8">
    <location>
        <begin position="670"/>
        <end position="681"/>
    </location>
</feature>
<dbReference type="GO" id="GO:0005085">
    <property type="term" value="F:guanyl-nucleotide exchange factor activity"/>
    <property type="evidence" value="ECO:0007669"/>
    <property type="project" value="UniProtKB-KW"/>
</dbReference>
<feature type="domain" description="DH" evidence="10">
    <location>
        <begin position="889"/>
        <end position="1077"/>
    </location>
</feature>
<dbReference type="EMBL" id="GITU01007600">
    <property type="protein sequence ID" value="MBC1176303.1"/>
    <property type="molecule type" value="Transcribed_RNA"/>
</dbReference>
<dbReference type="InterPro" id="IPR011993">
    <property type="entry name" value="PH-like_dom_sf"/>
</dbReference>
<dbReference type="PROSITE" id="PS50004">
    <property type="entry name" value="C2"/>
    <property type="match status" value="1"/>
</dbReference>
<dbReference type="SUPFAM" id="SSF49562">
    <property type="entry name" value="C2 domain (Calcium/lipid-binding domain, CaLB)"/>
    <property type="match status" value="1"/>
</dbReference>
<dbReference type="VEuPathDB" id="VectorBase:LLOJ003922"/>
<dbReference type="Pfam" id="PF00621">
    <property type="entry name" value="RhoGEF"/>
    <property type="match status" value="1"/>
</dbReference>
<dbReference type="EMBL" id="AJWK01012451">
    <property type="status" value="NOT_ANNOTATED_CDS"/>
    <property type="molecule type" value="Genomic_DNA"/>
</dbReference>
<dbReference type="PANTHER" id="PTHR23182:SF1">
    <property type="entry name" value="RHO GTPASE ACTIVATING PROTEIN AT 1A, ISOFORM E"/>
    <property type="match status" value="1"/>
</dbReference>
<feature type="compositionally biased region" description="Basic and acidic residues" evidence="8">
    <location>
        <begin position="376"/>
        <end position="390"/>
    </location>
</feature>
<dbReference type="InterPro" id="IPR036481">
    <property type="entry name" value="Bcr-Abl_oncoprot_oligo_sf"/>
</dbReference>
<evidence type="ECO:0000313" key="12">
    <source>
        <dbReference type="EMBL" id="MBC1176303.1"/>
    </source>
</evidence>
<dbReference type="Gene3D" id="1.10.555.10">
    <property type="entry name" value="Rho GTPase activation protein"/>
    <property type="match status" value="1"/>
</dbReference>
<dbReference type="PROSITE" id="PS00741">
    <property type="entry name" value="DH_1"/>
    <property type="match status" value="1"/>
</dbReference>
<dbReference type="SUPFAM" id="SSF50729">
    <property type="entry name" value="PH domain-like"/>
    <property type="match status" value="1"/>
</dbReference>
<feature type="compositionally biased region" description="Gly residues" evidence="8">
    <location>
        <begin position="515"/>
        <end position="531"/>
    </location>
</feature>
<dbReference type="PROSITE" id="PS50010">
    <property type="entry name" value="DH_2"/>
    <property type="match status" value="1"/>
</dbReference>
<feature type="compositionally biased region" description="Polar residues" evidence="8">
    <location>
        <begin position="431"/>
        <end position="440"/>
    </location>
</feature>
<dbReference type="InterPro" id="IPR035899">
    <property type="entry name" value="DBL_dom_sf"/>
</dbReference>
<dbReference type="PROSITE" id="PS50238">
    <property type="entry name" value="RHOGAP"/>
    <property type="match status" value="1"/>
</dbReference>
<dbReference type="SMART" id="SM00324">
    <property type="entry name" value="RhoGAP"/>
    <property type="match status" value="1"/>
</dbReference>
<reference evidence="12" key="2">
    <citation type="journal article" date="2020" name="BMC">
        <title>Leishmania infection induces a limited differential gene expression in the sand fly midgut.</title>
        <authorList>
            <person name="Coutinho-Abreu I.V."/>
            <person name="Serafim T.D."/>
            <person name="Meneses C."/>
            <person name="Kamhawi S."/>
            <person name="Oliveira F."/>
            <person name="Valenzuela J.G."/>
        </authorList>
    </citation>
    <scope>NUCLEOTIDE SEQUENCE</scope>
    <source>
        <strain evidence="12">Jacobina</strain>
        <tissue evidence="12">Midgut</tissue>
    </source>
</reference>
<dbReference type="InterPro" id="IPR000008">
    <property type="entry name" value="C2_dom"/>
</dbReference>
<dbReference type="InterPro" id="IPR008936">
    <property type="entry name" value="Rho_GTPase_activation_prot"/>
</dbReference>
<feature type="compositionally biased region" description="Polar residues" evidence="8">
    <location>
        <begin position="709"/>
        <end position="724"/>
    </location>
</feature>
<feature type="coiled-coil region" evidence="7">
    <location>
        <begin position="25"/>
        <end position="59"/>
    </location>
</feature>
<feature type="compositionally biased region" description="Low complexity" evidence="8">
    <location>
        <begin position="649"/>
        <end position="662"/>
    </location>
</feature>
<dbReference type="GO" id="GO:0030424">
    <property type="term" value="C:axon"/>
    <property type="evidence" value="ECO:0007669"/>
    <property type="project" value="UniProtKB-SubCell"/>
</dbReference>
<evidence type="ECO:0000313" key="13">
    <source>
        <dbReference type="EnsemblMetazoa" id="LLOJ003922-PA"/>
    </source>
</evidence>
<feature type="compositionally biased region" description="Basic and acidic residues" evidence="8">
    <location>
        <begin position="161"/>
        <end position="172"/>
    </location>
</feature>
<feature type="region of interest" description="Disordered" evidence="8">
    <location>
        <begin position="64"/>
        <end position="145"/>
    </location>
</feature>
<feature type="compositionally biased region" description="Low complexity" evidence="8">
    <location>
        <begin position="392"/>
        <end position="405"/>
    </location>
</feature>
<evidence type="ECO:0000256" key="1">
    <source>
        <dbReference type="ARBA" id="ARBA00004489"/>
    </source>
</evidence>
<evidence type="ECO:0000259" key="11">
    <source>
        <dbReference type="PROSITE" id="PS50238"/>
    </source>
</evidence>
<evidence type="ECO:0000256" key="7">
    <source>
        <dbReference type="SAM" id="Coils"/>
    </source>
</evidence>
<feature type="compositionally biased region" description="Polar residues" evidence="8">
    <location>
        <begin position="174"/>
        <end position="193"/>
    </location>
</feature>
<dbReference type="SMART" id="SM00325">
    <property type="entry name" value="RhoGEF"/>
    <property type="match status" value="1"/>
</dbReference>
<evidence type="ECO:0000259" key="10">
    <source>
        <dbReference type="PROSITE" id="PS50010"/>
    </source>
</evidence>
<dbReference type="Gene3D" id="2.30.29.30">
    <property type="entry name" value="Pleckstrin-homology domain (PH domain)/Phosphotyrosine-binding domain (PTB)"/>
    <property type="match status" value="1"/>
</dbReference>
<feature type="compositionally biased region" description="Low complexity" evidence="8">
    <location>
        <begin position="475"/>
        <end position="485"/>
    </location>
</feature>
<feature type="compositionally biased region" description="Polar residues" evidence="8">
    <location>
        <begin position="688"/>
        <end position="697"/>
    </location>
</feature>
<comment type="subcellular location">
    <subcellularLocation>
        <location evidence="1">Cell projection</location>
        <location evidence="1">Axon</location>
    </subcellularLocation>
    <subcellularLocation>
        <location evidence="2">Cell projection</location>
        <location evidence="2">Dendritic spine</location>
    </subcellularLocation>
</comment>
<dbReference type="InterPro" id="IPR037769">
    <property type="entry name" value="Abr/Bcr"/>
</dbReference>
<feature type="region of interest" description="Disordered" evidence="8">
    <location>
        <begin position="161"/>
        <end position="193"/>
    </location>
</feature>
<keyword evidence="4" id="KW-0344">Guanine-nucleotide releasing factor</keyword>
<evidence type="ECO:0000256" key="6">
    <source>
        <dbReference type="ARBA" id="ARBA00023273"/>
    </source>
</evidence>
<evidence type="ECO:0000256" key="8">
    <source>
        <dbReference type="SAM" id="MobiDB-lite"/>
    </source>
</evidence>
<feature type="compositionally biased region" description="Basic and acidic residues" evidence="8">
    <location>
        <begin position="123"/>
        <end position="133"/>
    </location>
</feature>
<feature type="domain" description="Rho-GAP" evidence="11">
    <location>
        <begin position="1431"/>
        <end position="1628"/>
    </location>
</feature>
<feature type="compositionally biased region" description="Gly residues" evidence="8">
    <location>
        <begin position="772"/>
        <end position="788"/>
    </location>
</feature>
<keyword evidence="7" id="KW-0175">Coiled coil</keyword>
<dbReference type="Proteomes" id="UP000092461">
    <property type="component" value="Unassembled WGS sequence"/>
</dbReference>
<dbReference type="CDD" id="cd00160">
    <property type="entry name" value="RhoGEF"/>
    <property type="match status" value="1"/>
</dbReference>
<dbReference type="GO" id="GO:0043197">
    <property type="term" value="C:dendritic spine"/>
    <property type="evidence" value="ECO:0007669"/>
    <property type="project" value="UniProtKB-SubCell"/>
</dbReference>
<feature type="compositionally biased region" description="Basic and acidic residues" evidence="8">
    <location>
        <begin position="633"/>
        <end position="647"/>
    </location>
</feature>
<reference evidence="14" key="1">
    <citation type="submission" date="2012-05" db="EMBL/GenBank/DDBJ databases">
        <title>Whole Genome Assembly of Lutzomyia longipalpis.</title>
        <authorList>
            <person name="Richards S."/>
            <person name="Qu C."/>
            <person name="Dillon R."/>
            <person name="Worley K."/>
            <person name="Scherer S."/>
            <person name="Batterton M."/>
            <person name="Taylor A."/>
            <person name="Hawes A."/>
            <person name="Hernandez B."/>
            <person name="Kovar C."/>
            <person name="Mandapat C."/>
            <person name="Pham C."/>
            <person name="Qu C."/>
            <person name="Jing C."/>
            <person name="Bess C."/>
            <person name="Bandaranaike D."/>
            <person name="Ngo D."/>
            <person name="Ongeri F."/>
            <person name="Arias F."/>
            <person name="Lara F."/>
            <person name="Weissenberger G."/>
            <person name="Kamau G."/>
            <person name="Han H."/>
            <person name="Shen H."/>
            <person name="Dinh H."/>
            <person name="Khalil I."/>
            <person name="Jones J."/>
            <person name="Shafer J."/>
            <person name="Jayaseelan J."/>
            <person name="Quiroz J."/>
            <person name="Blankenburg K."/>
            <person name="Nguyen L."/>
            <person name="Jackson L."/>
            <person name="Francisco L."/>
            <person name="Tang L.-Y."/>
            <person name="Pu L.-L."/>
            <person name="Perales L."/>
            <person name="Lorensuhewa L."/>
            <person name="Munidasa M."/>
            <person name="Coyle M."/>
            <person name="Taylor M."/>
            <person name="Puazo M."/>
            <person name="Firestine M."/>
            <person name="Scheel M."/>
            <person name="Javaid M."/>
            <person name="Wang M."/>
            <person name="Li M."/>
            <person name="Tabassum N."/>
            <person name="Saada N."/>
            <person name="Osuji N."/>
            <person name="Aqrawi P."/>
            <person name="Fu Q."/>
            <person name="Thornton R."/>
            <person name="Raj R."/>
            <person name="Goodspeed R."/>
            <person name="Mata R."/>
            <person name="Najjar R."/>
            <person name="Gubbala S."/>
            <person name="Lee S."/>
            <person name="Denson S."/>
            <person name="Patil S."/>
            <person name="Macmil S."/>
            <person name="Qi S."/>
            <person name="Matskevitch T."/>
            <person name="Palculict T."/>
            <person name="Mathew T."/>
            <person name="Vee V."/>
            <person name="Velamala V."/>
            <person name="Korchina V."/>
            <person name="Cai W."/>
            <person name="Liu W."/>
            <person name="Dai W."/>
            <person name="Zou X."/>
            <person name="Zhu Y."/>
            <person name="Zhang Y."/>
            <person name="Wu Y.-Q."/>
            <person name="Xin Y."/>
            <person name="Nazarath L."/>
            <person name="Kovar C."/>
            <person name="Han Y."/>
            <person name="Muzny D."/>
            <person name="Gibbs R."/>
        </authorList>
    </citation>
    <scope>NUCLEOTIDE SEQUENCE [LARGE SCALE GENOMIC DNA]</scope>
    <source>
        <strain evidence="14">Jacobina</strain>
    </source>
</reference>
<evidence type="ECO:0000256" key="3">
    <source>
        <dbReference type="ARBA" id="ARBA00022468"/>
    </source>
</evidence>
<dbReference type="InterPro" id="IPR035892">
    <property type="entry name" value="C2_domain_sf"/>
</dbReference>
<feature type="compositionally biased region" description="Basic and acidic residues" evidence="8">
    <location>
        <begin position="331"/>
        <end position="357"/>
    </location>
</feature>
<keyword evidence="14" id="KW-1185">Reference proteome</keyword>
<dbReference type="SUPFAM" id="SSF48065">
    <property type="entry name" value="DBL homology domain (DH-domain)"/>
    <property type="match status" value="1"/>
</dbReference>
<dbReference type="GO" id="GO:0005096">
    <property type="term" value="F:GTPase activator activity"/>
    <property type="evidence" value="ECO:0007669"/>
    <property type="project" value="UniProtKB-KW"/>
</dbReference>
<dbReference type="EMBL" id="AJWK01012450">
    <property type="status" value="NOT_ANNOTATED_CDS"/>
    <property type="molecule type" value="Genomic_DNA"/>
</dbReference>
<dbReference type="Pfam" id="PF00620">
    <property type="entry name" value="RhoGAP"/>
    <property type="match status" value="1"/>
</dbReference>
<feature type="compositionally biased region" description="Polar residues" evidence="8">
    <location>
        <begin position="413"/>
        <end position="424"/>
    </location>
</feature>
<dbReference type="FunFam" id="1.10.555.10:FF:000004">
    <property type="entry name" value="active breakpoint cluster region-related protein-like"/>
    <property type="match status" value="1"/>
</dbReference>
<dbReference type="VEuPathDB" id="VectorBase:LLONM1_008363"/>
<dbReference type="SMART" id="SM00233">
    <property type="entry name" value="PH"/>
    <property type="match status" value="1"/>
</dbReference>
<evidence type="ECO:0000313" key="14">
    <source>
        <dbReference type="Proteomes" id="UP000092461"/>
    </source>
</evidence>
<feature type="region of interest" description="Disordered" evidence="8">
    <location>
        <begin position="242"/>
        <end position="828"/>
    </location>
</feature>